<gene>
    <name evidence="2" type="ORF">FJR71_02465</name>
</gene>
<proteinExistence type="predicted"/>
<comment type="caution">
    <text evidence="2">The sequence shown here is derived from an EMBL/GenBank/DDBJ whole genome shotgun (WGS) entry which is preliminary data.</text>
</comment>
<keyword evidence="1" id="KW-0812">Transmembrane</keyword>
<dbReference type="EMBL" id="VFSG01000001">
    <property type="protein sequence ID" value="TPE37871.1"/>
    <property type="molecule type" value="Genomic_DNA"/>
</dbReference>
<reference evidence="2 3" key="1">
    <citation type="submission" date="2019-06" db="EMBL/GenBank/DDBJ databases">
        <authorList>
            <person name="Zou Y."/>
        </authorList>
    </citation>
    <scope>NUCLEOTIDE SEQUENCE [LARGE SCALE GENOMIC DNA]</scope>
    <source>
        <strain evidence="2 3">E24</strain>
    </source>
</reference>
<dbReference type="RefSeq" id="WP_140813993.1">
    <property type="nucleotide sequence ID" value="NZ_VFSG01000001.1"/>
</dbReference>
<dbReference type="Proteomes" id="UP000319739">
    <property type="component" value="Unassembled WGS sequence"/>
</dbReference>
<evidence type="ECO:0000313" key="2">
    <source>
        <dbReference type="EMBL" id="TPE37871.1"/>
    </source>
</evidence>
<name>A0ABY2YDS3_9STRE</name>
<evidence type="ECO:0000313" key="3">
    <source>
        <dbReference type="Proteomes" id="UP000319739"/>
    </source>
</evidence>
<keyword evidence="1" id="KW-0472">Membrane</keyword>
<keyword evidence="3" id="KW-1185">Reference proteome</keyword>
<feature type="transmembrane region" description="Helical" evidence="1">
    <location>
        <begin position="142"/>
        <end position="162"/>
    </location>
</feature>
<keyword evidence="1" id="KW-1133">Transmembrane helix</keyword>
<evidence type="ECO:0000256" key="1">
    <source>
        <dbReference type="SAM" id="Phobius"/>
    </source>
</evidence>
<accession>A0ABY2YDS3</accession>
<evidence type="ECO:0008006" key="4">
    <source>
        <dbReference type="Google" id="ProtNLM"/>
    </source>
</evidence>
<feature type="transmembrane region" description="Helical" evidence="1">
    <location>
        <begin position="194"/>
        <end position="217"/>
    </location>
</feature>
<sequence>MEENNQLILKGHQLNNLSNHHLQDVISMAVSEKRPVELAWSNYYSASEREQYNDYLFDLGLTQYQITNSMIGQKLPFSQKDVEEAIHNKINENISMAETNLAKLDKSWKNDSKIFLENLQAENPEYFLDWSKEQISKTKSPGFFTLSLSAMLSGLVLLYIFYMNVYSMGSEHFFQWVSEPFISLVTLEFLEYPFLSFSFFIGFVIAFAVLLTITSPLTISLWEKFVRDPSAESKSKKIANDRYIHSQTVLKEYTNKPLSEFIEKNVYNQLITDAIPTDYLNKLINDYNKNIELLKTTDAWKNRYPKAAIKKVFKLNEKLSTALQDYNNRIENGTSMIALLPKSYHDSKSLSVIWQLLNEGRADTWKESVNLMKTDQFQDQMLYTINNLYQSVDNLSSQLADDGKKLRDSLEFSIQQQHSHYSELKQSNSKQNTLLEQNNKLLETQNNMTSALLMSELISR</sequence>
<protein>
    <recommendedName>
        <fullName evidence="4">Type VII secretion protein EsaA</fullName>
    </recommendedName>
</protein>
<organism evidence="2 3">
    <name type="scientific">Streptococcus xiaochunlingii</name>
    <dbReference type="NCBI Taxonomy" id="2589788"/>
    <lineage>
        <taxon>Bacteria</taxon>
        <taxon>Bacillati</taxon>
        <taxon>Bacillota</taxon>
        <taxon>Bacilli</taxon>
        <taxon>Lactobacillales</taxon>
        <taxon>Streptococcaceae</taxon>
        <taxon>Streptococcus</taxon>
    </lineage>
</organism>